<dbReference type="InterPro" id="IPR036390">
    <property type="entry name" value="WH_DNA-bd_sf"/>
</dbReference>
<dbReference type="SUPFAM" id="SSF53850">
    <property type="entry name" value="Periplasmic binding protein-like II"/>
    <property type="match status" value="1"/>
</dbReference>
<proteinExistence type="inferred from homology"/>
<evidence type="ECO:0000256" key="4">
    <source>
        <dbReference type="ARBA" id="ARBA00023163"/>
    </source>
</evidence>
<dbReference type="CDD" id="cd08422">
    <property type="entry name" value="PBP2_CrgA_like"/>
    <property type="match status" value="1"/>
</dbReference>
<dbReference type="AlphaFoldDB" id="A0A2I8F0Q6"/>
<dbReference type="InterPro" id="IPR058163">
    <property type="entry name" value="LysR-type_TF_proteobact-type"/>
</dbReference>
<organism evidence="6 7">
    <name type="scientific">Paraburkholderia terrae</name>
    <dbReference type="NCBI Taxonomy" id="311230"/>
    <lineage>
        <taxon>Bacteria</taxon>
        <taxon>Pseudomonadati</taxon>
        <taxon>Pseudomonadota</taxon>
        <taxon>Betaproteobacteria</taxon>
        <taxon>Burkholderiales</taxon>
        <taxon>Burkholderiaceae</taxon>
        <taxon>Paraburkholderia</taxon>
    </lineage>
</organism>
<dbReference type="OrthoDB" id="8705920at2"/>
<dbReference type="KEGG" id="pter:C2L65_37690"/>
<keyword evidence="3" id="KW-0238">DNA-binding</keyword>
<name>A0A2I8F0Q6_9BURK</name>
<evidence type="ECO:0000313" key="6">
    <source>
        <dbReference type="EMBL" id="AUT65288.1"/>
    </source>
</evidence>
<evidence type="ECO:0000259" key="5">
    <source>
        <dbReference type="PROSITE" id="PS50931"/>
    </source>
</evidence>
<dbReference type="PROSITE" id="PS50931">
    <property type="entry name" value="HTH_LYSR"/>
    <property type="match status" value="1"/>
</dbReference>
<keyword evidence="4" id="KW-0804">Transcription</keyword>
<evidence type="ECO:0000313" key="7">
    <source>
        <dbReference type="Proteomes" id="UP000243502"/>
    </source>
</evidence>
<dbReference type="FunFam" id="1.10.10.10:FF:000001">
    <property type="entry name" value="LysR family transcriptional regulator"/>
    <property type="match status" value="1"/>
</dbReference>
<evidence type="ECO:0000256" key="1">
    <source>
        <dbReference type="ARBA" id="ARBA00009437"/>
    </source>
</evidence>
<dbReference type="EMBL" id="CP026113">
    <property type="protein sequence ID" value="AUT65288.1"/>
    <property type="molecule type" value="Genomic_DNA"/>
</dbReference>
<dbReference type="Proteomes" id="UP000243502">
    <property type="component" value="Chromosome 3"/>
</dbReference>
<comment type="similarity">
    <text evidence="1">Belongs to the LysR transcriptional regulatory family.</text>
</comment>
<dbReference type="GO" id="GO:0043565">
    <property type="term" value="F:sequence-specific DNA binding"/>
    <property type="evidence" value="ECO:0007669"/>
    <property type="project" value="TreeGrafter"/>
</dbReference>
<dbReference type="InterPro" id="IPR000847">
    <property type="entry name" value="LysR_HTH_N"/>
</dbReference>
<protein>
    <submittedName>
        <fullName evidence="6">LysR family transcriptional regulator</fullName>
    </submittedName>
</protein>
<dbReference type="GO" id="GO:0006351">
    <property type="term" value="P:DNA-templated transcription"/>
    <property type="evidence" value="ECO:0007669"/>
    <property type="project" value="TreeGrafter"/>
</dbReference>
<accession>A0A2I8F0Q6</accession>
<dbReference type="GO" id="GO:0003700">
    <property type="term" value="F:DNA-binding transcription factor activity"/>
    <property type="evidence" value="ECO:0007669"/>
    <property type="project" value="InterPro"/>
</dbReference>
<keyword evidence="2" id="KW-0805">Transcription regulation</keyword>
<gene>
    <name evidence="6" type="ORF">C2L65_37690</name>
</gene>
<reference evidence="6 7" key="1">
    <citation type="submission" date="2018-01" db="EMBL/GenBank/DDBJ databases">
        <title>Species boundaries and ecological features among Paraburkholderia terrae DSMZ17804T, P. hospita DSMZ17164T and P. caribensis DSMZ13236T.</title>
        <authorList>
            <person name="Pratama A.A."/>
        </authorList>
    </citation>
    <scope>NUCLEOTIDE SEQUENCE [LARGE SCALE GENOMIC DNA]</scope>
    <source>
        <strain evidence="6 7">DSM 17804</strain>
    </source>
</reference>
<dbReference type="PANTHER" id="PTHR30537:SF35">
    <property type="entry name" value="TRANSCRIPTIONAL REGULATORY PROTEIN"/>
    <property type="match status" value="1"/>
</dbReference>
<dbReference type="InterPro" id="IPR036388">
    <property type="entry name" value="WH-like_DNA-bd_sf"/>
</dbReference>
<evidence type="ECO:0000256" key="2">
    <source>
        <dbReference type="ARBA" id="ARBA00023015"/>
    </source>
</evidence>
<dbReference type="InterPro" id="IPR005119">
    <property type="entry name" value="LysR_subst-bd"/>
</dbReference>
<dbReference type="SUPFAM" id="SSF46785">
    <property type="entry name" value="Winged helix' DNA-binding domain"/>
    <property type="match status" value="1"/>
</dbReference>
<dbReference type="Pfam" id="PF00126">
    <property type="entry name" value="HTH_1"/>
    <property type="match status" value="1"/>
</dbReference>
<evidence type="ECO:0000256" key="3">
    <source>
        <dbReference type="ARBA" id="ARBA00023125"/>
    </source>
</evidence>
<feature type="domain" description="HTH lysR-type" evidence="5">
    <location>
        <begin position="20"/>
        <end position="77"/>
    </location>
</feature>
<dbReference type="Gene3D" id="1.10.10.10">
    <property type="entry name" value="Winged helix-like DNA-binding domain superfamily/Winged helix DNA-binding domain"/>
    <property type="match status" value="1"/>
</dbReference>
<dbReference type="Pfam" id="PF03466">
    <property type="entry name" value="LysR_substrate"/>
    <property type="match status" value="1"/>
</dbReference>
<sequence>MQTSVAWSAIVFVGIIARMDKLLALNTLLEVADAGGFAKAAQRLGVATSSVTRLMDALEASLGTALLTRTPRKVSLTDAGTAYVEQISKVLDDLAEADESILDSGAAPVGALRITVPSAYNRVQLAPHLAAFLAEYPRVALDVVVADHYADLALDRIDVAVRIGMLTRDPNLVVKKLADNPRYIVASHDYLQRASTPPTPAALAGHECLRIAYGGSYRGRQVWTFNRGAEHERIDVRGRLISNSLEMLLEAVLAGQGLALLPDWLVNLEINAGRLMRLFADYDVTPQSGEAVVYAAYLPNRRHSSKVKALLRFLEARVGGATENAV</sequence>
<dbReference type="PANTHER" id="PTHR30537">
    <property type="entry name" value="HTH-TYPE TRANSCRIPTIONAL REGULATOR"/>
    <property type="match status" value="1"/>
</dbReference>
<dbReference type="Gene3D" id="3.40.190.290">
    <property type="match status" value="1"/>
</dbReference>